<feature type="chain" id="PRO_5013733436" description="Anthrax toxin edema factor central domain-containing protein" evidence="2">
    <location>
        <begin position="27"/>
        <end position="1908"/>
    </location>
</feature>
<dbReference type="GO" id="GO:0008294">
    <property type="term" value="F:calcium- and calmodulin-responsive adenylate cyclase activity"/>
    <property type="evidence" value="ECO:0007669"/>
    <property type="project" value="InterPro"/>
</dbReference>
<dbReference type="SUPFAM" id="SSF53474">
    <property type="entry name" value="alpha/beta-Hydrolases"/>
    <property type="match status" value="1"/>
</dbReference>
<dbReference type="EMBL" id="PDVP01000023">
    <property type="protein sequence ID" value="PHP64791.1"/>
    <property type="molecule type" value="Genomic_DNA"/>
</dbReference>
<evidence type="ECO:0000313" key="5">
    <source>
        <dbReference type="Proteomes" id="UP000221168"/>
    </source>
</evidence>
<keyword evidence="2" id="KW-0732">Signal</keyword>
<gene>
    <name evidence="4" type="ORF">CSC94_22595</name>
</gene>
<feature type="compositionally biased region" description="Basic and acidic residues" evidence="1">
    <location>
        <begin position="1248"/>
        <end position="1262"/>
    </location>
</feature>
<dbReference type="SUPFAM" id="SSF50998">
    <property type="entry name" value="Quinoprotein alcohol dehydrogenase-like"/>
    <property type="match status" value="1"/>
</dbReference>
<dbReference type="InterPro" id="IPR029058">
    <property type="entry name" value="AB_hydrolase_fold"/>
</dbReference>
<evidence type="ECO:0000313" key="4">
    <source>
        <dbReference type="EMBL" id="PHP64791.1"/>
    </source>
</evidence>
<name>A0A2G1QH52_9HYPH</name>
<dbReference type="RefSeq" id="WP_099308648.1">
    <property type="nucleotide sequence ID" value="NZ_PDVP01000023.1"/>
</dbReference>
<feature type="region of interest" description="Disordered" evidence="1">
    <location>
        <begin position="1383"/>
        <end position="1403"/>
    </location>
</feature>
<feature type="domain" description="Anthrax toxin edema factor central" evidence="3">
    <location>
        <begin position="880"/>
        <end position="978"/>
    </location>
</feature>
<dbReference type="Proteomes" id="UP000221168">
    <property type="component" value="Unassembled WGS sequence"/>
</dbReference>
<sequence>MAYTSQIKAFLTAVLMAFVVAGHARASQENITAFNSQLEQRSRAAVSLVYGSSGSICSLKETTSRPVWKNKVSWLLAYRCSAKSGKTKEAISVQIKIVSHTFDHPTMSIQRWKNFMVDESVTSNDIDQKKTSWLETPGYIAQIKQRWLLSKRPGKAGNHTVWLTAQAKSPFHGYLPENMDFMSNDAIAVRVSVEINVSAVQVRSISPAPPDAALTIADHILAGLGGGMDQPELSLFDANPIHTADGKTLPADLQPSELLRASEMRKGVATDGVTALLVKAELGGKAKVRFALEGDMPGTIEPLLDGRTVAFDGRSYAFALYTAPGRFSADENAEGKDPTAPPEARLGGVVEMREIKIAVFIGDSDVAAAELPVKLVRPPVVLVHGLAADPLTTWVDTFNGGTSMAHALETAGFLTFLVNYEKTNGMWDTSETSGGSWLRGSLPDSTFAANRSVVWESPIKAAQRAAFDAGWFESKPVAKRFDSPEAIRIAGISGALRYYREDLGIAATQATVIGHSMGGLLSRVWASDRYNPDYRAPRNFGAGDIYRLVTLNTPHHGSEVPELKDAIADAMIEDEPWFAWARRELVTSGLNFFLDPEPGAVTDLRPGSAALKRIGPTRVPSLAIATTADPGQFNDPEADPLSLYNSLYALAGTIFFQNQPLLDQFVRSRYYRWRNTAAPFRNETDWRGETPLLGGEEPDLAAFAAILRETLDSTAHYWARKRDAETDAEILRDLETVAVLPFGYLRPQMGNDDDLEILIKKSASKIALGVDAGRYYDESKTDDVPRAFMAMLHDLVFHNDPRSDGVVKLTSQYGGAVEHAPIPSVLHSYSPWHPEVQKRLITALKWQPGLFDPEGFPEAGELTPRFLPGRQFTDARVAGERAIRWSGMVPAHAAQYLKIADRRDAIVLVRPVNADSTGLLADNAAAKGMNVKGKSSNWGPQSGYIPVNQRYSKIWRMFRDPSVRKAMIDEYNEKVTESTTTDHPDFQGEKFAMERALTVVNNEGESCAVLNDSEGGDAENDVILKCRETYYDWRNSEKNGQPAFDPSRPLEPSMRDEKVMARLRPLLVLADPTQVHKPYLTADYDLLAIGFRDFDGDHGPPEDVAGAEFDKVRGIISNRQWDLVDEINRAVQGNACYQSGQVTHHGPENQYPKSPYVDYPVLVFDPRSSGDDTDGIAYLVRQGPPGFRDIHLKRLFEEKIAEGFDLWPNPVSKGWQWEKRRKFDQSRGYDPRDAGNLLVYVTEAPEPSAEREPVRFDEDCSRIRPSKTGAARDEPVQSDDGGGKETAAVEQVPVQSDTPMAKEMVAQNDAPPADLKTQAEPDPVEPAPKDQSPPTASDTELAVWNDVKDSRSVDELKVYLEMFPDGVFAPLARLRIKRMGNRTTDTAGNLTGRADSEPKQPPTALMDKVFSSDGHWLKILARPNGDFIIAGAMKHDTHDDPLPWIGRISREGEHVWGSFLEPGAPGFVMDLLEAEDGEFLVVWSEGFGGTQGSVSRLGRYRDDGSVLWTTILGKQSGGYGWVHASLLANGNIVAGGPLGKTRDRASGVVVMLDAHGKVVWTTEDLGRKHERIEWLGSSGSRTAVISVFRKEGDQGEASGHLLSLLDQRGRIETSIEIDLGLNDGKLSITGAVLLNDSEFIVAGEASKYGNDGFTRAVLARINASGEPVWKLERDFARYIVGSEISPLPDGSVLLKGFASDHWDHRADYDTWVARYSLAGKLLDETFLGEVGQSDYVYGMAKLDDGGHVFAGGHETRTKDGKYISRPWLFTLPAPKDAANTWIMGARADFRDLCDQLAADPGDRSRPERFIGVAMKAIDTGRATDVCSRAARFHGNEARMFFNFGRVLESSGARLGAIRQYAKALEISMSEGAPHVASAKRIVELEVENKARRDLLMSLLSRLDSDKGK</sequence>
<comment type="caution">
    <text evidence="4">The sequence shown here is derived from an EMBL/GenBank/DDBJ whole genome shotgun (WGS) entry which is preliminary data.</text>
</comment>
<feature type="region of interest" description="Disordered" evidence="1">
    <location>
        <begin position="1312"/>
        <end position="1341"/>
    </location>
</feature>
<protein>
    <recommendedName>
        <fullName evidence="3">Anthrax toxin edema factor central domain-containing protein</fullName>
    </recommendedName>
</protein>
<dbReference type="InterPro" id="IPR011047">
    <property type="entry name" value="Quinoprotein_ADH-like_sf"/>
</dbReference>
<feature type="signal peptide" evidence="2">
    <location>
        <begin position="1"/>
        <end position="26"/>
    </location>
</feature>
<dbReference type="SUPFAM" id="SSF81298">
    <property type="entry name" value="Adenylylcyclase toxin (the edema factor)"/>
    <property type="match status" value="1"/>
</dbReference>
<keyword evidence="5" id="KW-1185">Reference proteome</keyword>
<reference evidence="4 5" key="1">
    <citation type="submission" date="2017-10" db="EMBL/GenBank/DDBJ databases">
        <title>Sedimentibacterium mangrovi gen. nov., sp. nov., a novel member of family Phyllobacteriacea isolated from mangrove sediment.</title>
        <authorList>
            <person name="Liao H."/>
            <person name="Tian Y."/>
        </authorList>
    </citation>
    <scope>NUCLEOTIDE SEQUENCE [LARGE SCALE GENOMIC DNA]</scope>
    <source>
        <strain evidence="4 5">X9-2-2</strain>
    </source>
</reference>
<accession>A0A2G1QH52</accession>
<dbReference type="Gene3D" id="3.90.1760.10">
    <property type="entry name" value="Anthrax toxin, edema factor, central domain"/>
    <property type="match status" value="1"/>
</dbReference>
<dbReference type="InterPro" id="IPR037017">
    <property type="entry name" value="Anthrax_toxin_edema_cen_sf"/>
</dbReference>
<dbReference type="Pfam" id="PF03497">
    <property type="entry name" value="Anthrax_toxA"/>
    <property type="match status" value="1"/>
</dbReference>
<dbReference type="InterPro" id="IPR005165">
    <property type="entry name" value="Anthrax_toxin_edema_cen"/>
</dbReference>
<organism evidence="4 5">
    <name type="scientific">Zhengella mangrovi</name>
    <dbReference type="NCBI Taxonomy" id="1982044"/>
    <lineage>
        <taxon>Bacteria</taxon>
        <taxon>Pseudomonadati</taxon>
        <taxon>Pseudomonadota</taxon>
        <taxon>Alphaproteobacteria</taxon>
        <taxon>Hyphomicrobiales</taxon>
        <taxon>Notoacmeibacteraceae</taxon>
        <taxon>Zhengella</taxon>
    </lineage>
</organism>
<evidence type="ECO:0000256" key="1">
    <source>
        <dbReference type="SAM" id="MobiDB-lite"/>
    </source>
</evidence>
<evidence type="ECO:0000256" key="2">
    <source>
        <dbReference type="SAM" id="SignalP"/>
    </source>
</evidence>
<feature type="region of interest" description="Disordered" evidence="1">
    <location>
        <begin position="1243"/>
        <end position="1287"/>
    </location>
</feature>
<proteinExistence type="predicted"/>
<dbReference type="GO" id="GO:0005576">
    <property type="term" value="C:extracellular region"/>
    <property type="evidence" value="ECO:0007669"/>
    <property type="project" value="InterPro"/>
</dbReference>
<dbReference type="Gene3D" id="3.40.50.1820">
    <property type="entry name" value="alpha/beta hydrolase"/>
    <property type="match status" value="1"/>
</dbReference>
<dbReference type="InterPro" id="IPR035099">
    <property type="entry name" value="Anthrax_toxin_C-terminal"/>
</dbReference>
<evidence type="ECO:0000259" key="3">
    <source>
        <dbReference type="Pfam" id="PF03497"/>
    </source>
</evidence>